<dbReference type="AlphaFoldDB" id="A0A1C6GGI6"/>
<gene>
    <name evidence="6" type="primary">yohK</name>
    <name evidence="6" type="ORF">SAMEA3545359_00374</name>
</gene>
<evidence type="ECO:0000256" key="1">
    <source>
        <dbReference type="ARBA" id="ARBA00004141"/>
    </source>
</evidence>
<protein>
    <submittedName>
        <fullName evidence="6">Inner membrane protein yohK</fullName>
    </submittedName>
</protein>
<name>A0A1C6GGI6_9FIRM</name>
<reference evidence="6" key="1">
    <citation type="submission" date="2015-09" db="EMBL/GenBank/DDBJ databases">
        <authorList>
            <consortium name="Pathogen Informatics"/>
        </authorList>
    </citation>
    <scope>NUCLEOTIDE SEQUENCE</scope>
    <source>
        <strain evidence="6">2789STDY5834896</strain>
    </source>
</reference>
<dbReference type="PANTHER" id="PTHR30249">
    <property type="entry name" value="PUTATIVE SEROTONIN TRANSPORTER"/>
    <property type="match status" value="1"/>
</dbReference>
<proteinExistence type="predicted"/>
<evidence type="ECO:0000313" key="6">
    <source>
        <dbReference type="EMBL" id="SCJ44381.1"/>
    </source>
</evidence>
<feature type="transmembrane region" description="Helical" evidence="5">
    <location>
        <begin position="65"/>
        <end position="83"/>
    </location>
</feature>
<feature type="transmembrane region" description="Helical" evidence="5">
    <location>
        <begin position="95"/>
        <end position="119"/>
    </location>
</feature>
<evidence type="ECO:0000256" key="2">
    <source>
        <dbReference type="ARBA" id="ARBA00022692"/>
    </source>
</evidence>
<organism evidence="6">
    <name type="scientific">uncultured Anaerotruncus sp</name>
    <dbReference type="NCBI Taxonomy" id="905011"/>
    <lineage>
        <taxon>Bacteria</taxon>
        <taxon>Bacillati</taxon>
        <taxon>Bacillota</taxon>
        <taxon>Clostridia</taxon>
        <taxon>Eubacteriales</taxon>
        <taxon>Oscillospiraceae</taxon>
        <taxon>Anaerotruncus</taxon>
        <taxon>environmental samples</taxon>
    </lineage>
</organism>
<dbReference type="EMBL" id="FMHG01000001">
    <property type="protein sequence ID" value="SCJ44381.1"/>
    <property type="molecule type" value="Genomic_DNA"/>
</dbReference>
<evidence type="ECO:0000256" key="5">
    <source>
        <dbReference type="SAM" id="Phobius"/>
    </source>
</evidence>
<feature type="transmembrane region" description="Helical" evidence="5">
    <location>
        <begin position="6"/>
        <end position="26"/>
    </location>
</feature>
<keyword evidence="2 5" id="KW-0812">Transmembrane</keyword>
<sequence>MISEILTSPLGAIFLSAVCFVLGSWLQRKVRSPLLNPLLVAVALIILALQLTGVPPQAFTDATQVIAMLLGPATAVLAVSIYRQIQVLKRHFLPVVLGCLAGVLTSVGSAYLLCSLLGLDRALTASMLPKSVTTAISMELSRQQGGIVAVTVAVTVCTGILGAVLAPLLVRLLRIRHPVAAGVAIGASSHAIGTSKALELGEVEGAMSGVAIGVSGLLTVLIFLFL</sequence>
<evidence type="ECO:0000256" key="4">
    <source>
        <dbReference type="ARBA" id="ARBA00023136"/>
    </source>
</evidence>
<feature type="transmembrane region" description="Helical" evidence="5">
    <location>
        <begin position="147"/>
        <end position="170"/>
    </location>
</feature>
<feature type="transmembrane region" description="Helical" evidence="5">
    <location>
        <begin position="38"/>
        <end position="59"/>
    </location>
</feature>
<accession>A0A1C6GGI6</accession>
<dbReference type="Pfam" id="PF04172">
    <property type="entry name" value="LrgB"/>
    <property type="match status" value="1"/>
</dbReference>
<dbReference type="GO" id="GO:0016020">
    <property type="term" value="C:membrane"/>
    <property type="evidence" value="ECO:0007669"/>
    <property type="project" value="UniProtKB-SubCell"/>
</dbReference>
<feature type="transmembrane region" description="Helical" evidence="5">
    <location>
        <begin position="177"/>
        <end position="193"/>
    </location>
</feature>
<keyword evidence="4 5" id="KW-0472">Membrane</keyword>
<feature type="transmembrane region" description="Helical" evidence="5">
    <location>
        <begin position="205"/>
        <end position="225"/>
    </location>
</feature>
<evidence type="ECO:0000256" key="3">
    <source>
        <dbReference type="ARBA" id="ARBA00022989"/>
    </source>
</evidence>
<comment type="subcellular location">
    <subcellularLocation>
        <location evidence="1">Membrane</location>
        <topology evidence="1">Multi-pass membrane protein</topology>
    </subcellularLocation>
</comment>
<keyword evidence="3 5" id="KW-1133">Transmembrane helix</keyword>
<dbReference type="PANTHER" id="PTHR30249:SF0">
    <property type="entry name" value="PLASTIDAL GLYCOLATE_GLYCERATE TRANSLOCATOR 1, CHLOROPLASTIC"/>
    <property type="match status" value="1"/>
</dbReference>
<dbReference type="InterPro" id="IPR007300">
    <property type="entry name" value="CidB/LrgB"/>
</dbReference>